<sequence>MKASDITRVADLLDQLARHRRSLQGLSQVPLATNGVHLAFRYEVPVEGITKPERPEKVVCHTDFTPDEVEGFRSEASRILTDRIGRVSAELRTLGVNPDL</sequence>
<dbReference type="EMBL" id="BPQR01000036">
    <property type="protein sequence ID" value="GJE06866.1"/>
    <property type="molecule type" value="Genomic_DNA"/>
</dbReference>
<accession>A0ABQ4SUK3</accession>
<organism evidence="1 2">
    <name type="scientific">Methylobacterium jeotgali</name>
    <dbReference type="NCBI Taxonomy" id="381630"/>
    <lineage>
        <taxon>Bacteria</taxon>
        <taxon>Pseudomonadati</taxon>
        <taxon>Pseudomonadota</taxon>
        <taxon>Alphaproteobacteria</taxon>
        <taxon>Hyphomicrobiales</taxon>
        <taxon>Methylobacteriaceae</taxon>
        <taxon>Methylobacterium</taxon>
    </lineage>
</organism>
<evidence type="ECO:0000313" key="2">
    <source>
        <dbReference type="Proteomes" id="UP001055102"/>
    </source>
</evidence>
<gene>
    <name evidence="1" type="ORF">AOPFMNJM_2188</name>
</gene>
<dbReference type="RefSeq" id="WP_238275795.1">
    <property type="nucleotide sequence ID" value="NZ_BPQR01000036.1"/>
</dbReference>
<name>A0ABQ4SUK3_9HYPH</name>
<comment type="caution">
    <text evidence="1">The sequence shown here is derived from an EMBL/GenBank/DDBJ whole genome shotgun (WGS) entry which is preliminary data.</text>
</comment>
<reference evidence="1" key="2">
    <citation type="submission" date="2021-08" db="EMBL/GenBank/DDBJ databases">
        <authorList>
            <person name="Tani A."/>
            <person name="Ola A."/>
            <person name="Ogura Y."/>
            <person name="Katsura K."/>
            <person name="Hayashi T."/>
        </authorList>
    </citation>
    <scope>NUCLEOTIDE SEQUENCE</scope>
    <source>
        <strain evidence="1">LMG 23639</strain>
    </source>
</reference>
<dbReference type="Proteomes" id="UP001055102">
    <property type="component" value="Unassembled WGS sequence"/>
</dbReference>
<proteinExistence type="predicted"/>
<protein>
    <submittedName>
        <fullName evidence="1">Uncharacterized protein</fullName>
    </submittedName>
</protein>
<reference evidence="1" key="1">
    <citation type="journal article" date="2021" name="Front. Microbiol.">
        <title>Comprehensive Comparative Genomics and Phenotyping of Methylobacterium Species.</title>
        <authorList>
            <person name="Alessa O."/>
            <person name="Ogura Y."/>
            <person name="Fujitani Y."/>
            <person name="Takami H."/>
            <person name="Hayashi T."/>
            <person name="Sahin N."/>
            <person name="Tani A."/>
        </authorList>
    </citation>
    <scope>NUCLEOTIDE SEQUENCE</scope>
    <source>
        <strain evidence="1">LMG 23639</strain>
    </source>
</reference>
<keyword evidence="2" id="KW-1185">Reference proteome</keyword>
<evidence type="ECO:0000313" key="1">
    <source>
        <dbReference type="EMBL" id="GJE06866.1"/>
    </source>
</evidence>